<name>W9Z1H5_9EURO</name>
<evidence type="ECO:0000256" key="2">
    <source>
        <dbReference type="SAM" id="Phobius"/>
    </source>
</evidence>
<gene>
    <name evidence="3" type="ORF">A1O1_05274</name>
</gene>
<dbReference type="PANTHER" id="PTHR28229">
    <property type="entry name" value="TRANSLOCATION PROTEIN SEC66"/>
    <property type="match status" value="1"/>
</dbReference>
<proteinExistence type="predicted"/>
<evidence type="ECO:0000313" key="3">
    <source>
        <dbReference type="EMBL" id="EXJ88344.1"/>
    </source>
</evidence>
<feature type="region of interest" description="Disordered" evidence="1">
    <location>
        <begin position="255"/>
        <end position="299"/>
    </location>
</feature>
<dbReference type="Proteomes" id="UP000019484">
    <property type="component" value="Unassembled WGS sequence"/>
</dbReference>
<comment type="caution">
    <text evidence="3">The sequence shown here is derived from an EMBL/GenBank/DDBJ whole genome shotgun (WGS) entry which is preliminary data.</text>
</comment>
<reference evidence="3 4" key="1">
    <citation type="submission" date="2013-03" db="EMBL/GenBank/DDBJ databases">
        <title>The Genome Sequence of Capronia coronata CBS 617.96.</title>
        <authorList>
            <consortium name="The Broad Institute Genomics Platform"/>
            <person name="Cuomo C."/>
            <person name="de Hoog S."/>
            <person name="Gorbushina A."/>
            <person name="Walker B."/>
            <person name="Young S.K."/>
            <person name="Zeng Q."/>
            <person name="Gargeya S."/>
            <person name="Fitzgerald M."/>
            <person name="Haas B."/>
            <person name="Abouelleil A."/>
            <person name="Allen A.W."/>
            <person name="Alvarado L."/>
            <person name="Arachchi H.M."/>
            <person name="Berlin A.M."/>
            <person name="Chapman S.B."/>
            <person name="Gainer-Dewar J."/>
            <person name="Goldberg J."/>
            <person name="Griggs A."/>
            <person name="Gujja S."/>
            <person name="Hansen M."/>
            <person name="Howarth C."/>
            <person name="Imamovic A."/>
            <person name="Ireland A."/>
            <person name="Larimer J."/>
            <person name="McCowan C."/>
            <person name="Murphy C."/>
            <person name="Pearson M."/>
            <person name="Poon T.W."/>
            <person name="Priest M."/>
            <person name="Roberts A."/>
            <person name="Saif S."/>
            <person name="Shea T."/>
            <person name="Sisk P."/>
            <person name="Sykes S."/>
            <person name="Wortman J."/>
            <person name="Nusbaum C."/>
            <person name="Birren B."/>
        </authorList>
    </citation>
    <scope>NUCLEOTIDE SEQUENCE [LARGE SCALE GENOMIC DNA]</scope>
    <source>
        <strain evidence="3 4">CBS 617.96</strain>
    </source>
</reference>
<dbReference type="eggNOG" id="KOG4699">
    <property type="taxonomic scope" value="Eukaryota"/>
</dbReference>
<accession>W9Z1H5</accession>
<dbReference type="OrthoDB" id="73168at2759"/>
<dbReference type="STRING" id="1182541.W9Z1H5"/>
<evidence type="ECO:0008006" key="5">
    <source>
        <dbReference type="Google" id="ProtNLM"/>
    </source>
</evidence>
<dbReference type="EMBL" id="AMWN01000004">
    <property type="protein sequence ID" value="EXJ88344.1"/>
    <property type="molecule type" value="Genomic_DNA"/>
</dbReference>
<organism evidence="3 4">
    <name type="scientific">Capronia coronata CBS 617.96</name>
    <dbReference type="NCBI Taxonomy" id="1182541"/>
    <lineage>
        <taxon>Eukaryota</taxon>
        <taxon>Fungi</taxon>
        <taxon>Dikarya</taxon>
        <taxon>Ascomycota</taxon>
        <taxon>Pezizomycotina</taxon>
        <taxon>Eurotiomycetes</taxon>
        <taxon>Chaetothyriomycetidae</taxon>
        <taxon>Chaetothyriales</taxon>
        <taxon>Herpotrichiellaceae</taxon>
        <taxon>Capronia</taxon>
    </lineage>
</organism>
<dbReference type="InterPro" id="IPR018624">
    <property type="entry name" value="Sec66"/>
</dbReference>
<dbReference type="PANTHER" id="PTHR28229:SF1">
    <property type="entry name" value="TRANSLOCATION PROTEIN SEC66"/>
    <property type="match status" value="1"/>
</dbReference>
<sequence>MEYYSLLIPIAYLGILIGSMATFSHLYRQRQVTSKLRLAPYFGPHTTRNIYLSLLHLQDQPGDSSGAAASTTKVPDGVLRAALLARAVEDIQRIMEVRTRKPALAQLLQRGVVGDEIFQRLQRAEQELELELKDVVAEANALAPDWGRTIFQSANEMVQNKILRDKLDAIKATLPAEKAAWDAQREKSRRELEGDAVDKATHDAAAGVRSIHAQTTTVAGAAGKGPTQQPQPQALSQFQSQMAETAARAAARAAAANSDDDAVIVESPGAEVSGTAATTTTTTTGGGGGGKNKKKKGRR</sequence>
<feature type="compositionally biased region" description="Low complexity" evidence="1">
    <location>
        <begin position="274"/>
        <end position="283"/>
    </location>
</feature>
<dbReference type="GO" id="GO:0031204">
    <property type="term" value="P:post-translational protein targeting to membrane, translocation"/>
    <property type="evidence" value="ECO:0007669"/>
    <property type="project" value="InterPro"/>
</dbReference>
<feature type="transmembrane region" description="Helical" evidence="2">
    <location>
        <begin position="6"/>
        <end position="27"/>
    </location>
</feature>
<keyword evidence="2" id="KW-1133">Transmembrane helix</keyword>
<dbReference type="GeneID" id="19160149"/>
<keyword evidence="2" id="KW-0812">Transmembrane</keyword>
<dbReference type="HOGENOM" id="CLU_066294_0_0_1"/>
<evidence type="ECO:0000313" key="4">
    <source>
        <dbReference type="Proteomes" id="UP000019484"/>
    </source>
</evidence>
<dbReference type="RefSeq" id="XP_007724350.1">
    <property type="nucleotide sequence ID" value="XM_007726160.1"/>
</dbReference>
<keyword evidence="4" id="KW-1185">Reference proteome</keyword>
<dbReference type="AlphaFoldDB" id="W9Z1H5"/>
<protein>
    <recommendedName>
        <fullName evidence="5">Translocation protein SEC66</fullName>
    </recommendedName>
</protein>
<keyword evidence="2" id="KW-0472">Membrane</keyword>
<feature type="compositionally biased region" description="Low complexity" evidence="1">
    <location>
        <begin position="228"/>
        <end position="241"/>
    </location>
</feature>
<dbReference type="GO" id="GO:0031207">
    <property type="term" value="C:Sec62/Sec63 complex"/>
    <property type="evidence" value="ECO:0007669"/>
    <property type="project" value="InterPro"/>
</dbReference>
<evidence type="ECO:0000256" key="1">
    <source>
        <dbReference type="SAM" id="MobiDB-lite"/>
    </source>
</evidence>
<dbReference type="Pfam" id="PF09802">
    <property type="entry name" value="Sec66"/>
    <property type="match status" value="1"/>
</dbReference>
<feature type="region of interest" description="Disordered" evidence="1">
    <location>
        <begin position="220"/>
        <end position="241"/>
    </location>
</feature>